<evidence type="ECO:0000313" key="3">
    <source>
        <dbReference type="Proteomes" id="UP000322667"/>
    </source>
</evidence>
<feature type="region of interest" description="Disordered" evidence="1">
    <location>
        <begin position="119"/>
        <end position="167"/>
    </location>
</feature>
<name>A0A5D2MB60_GOSTO</name>
<accession>A0A5D2MB60</accession>
<evidence type="ECO:0000256" key="1">
    <source>
        <dbReference type="SAM" id="MobiDB-lite"/>
    </source>
</evidence>
<dbReference type="AlphaFoldDB" id="A0A5D2MB60"/>
<dbReference type="PROSITE" id="PS51257">
    <property type="entry name" value="PROKAR_LIPOPROTEIN"/>
    <property type="match status" value="1"/>
</dbReference>
<feature type="compositionally biased region" description="Polar residues" evidence="1">
    <location>
        <begin position="146"/>
        <end position="158"/>
    </location>
</feature>
<dbReference type="Proteomes" id="UP000322667">
    <property type="component" value="Chromosome D01"/>
</dbReference>
<sequence>MLRVLAAFLKKVPLMLGKSFPFLLSSSSCYHRPSLLRLRKSIFFFFFSSHLSFPTPPCLLFFRDLTRILCRNPYRLMSGLDIGAREKQGNPKVDDGFKVAKEKITCIAASVDVDEGFESSGVEETRSPVTNGSRSHTNRRYHDKTASVTTNSGHSSKTALIRKQIRA</sequence>
<evidence type="ECO:0000313" key="2">
    <source>
        <dbReference type="EMBL" id="TYH88657.1"/>
    </source>
</evidence>
<keyword evidence="3" id="KW-1185">Reference proteome</keyword>
<reference evidence="2 3" key="1">
    <citation type="submission" date="2019-07" db="EMBL/GenBank/DDBJ databases">
        <title>WGS assembly of Gossypium tomentosum.</title>
        <authorList>
            <person name="Chen Z.J."/>
            <person name="Sreedasyam A."/>
            <person name="Ando A."/>
            <person name="Song Q."/>
            <person name="De L."/>
            <person name="Hulse-Kemp A."/>
            <person name="Ding M."/>
            <person name="Ye W."/>
            <person name="Kirkbride R."/>
            <person name="Jenkins J."/>
            <person name="Plott C."/>
            <person name="Lovell J."/>
            <person name="Lin Y.-M."/>
            <person name="Vaughn R."/>
            <person name="Liu B."/>
            <person name="Li W."/>
            <person name="Simpson S."/>
            <person name="Scheffler B."/>
            <person name="Saski C."/>
            <person name="Grover C."/>
            <person name="Hu G."/>
            <person name="Conover J."/>
            <person name="Carlson J."/>
            <person name="Shu S."/>
            <person name="Boston L."/>
            <person name="Williams M."/>
            <person name="Peterson D."/>
            <person name="Mcgee K."/>
            <person name="Jones D."/>
            <person name="Wendel J."/>
            <person name="Stelly D."/>
            <person name="Grimwood J."/>
            <person name="Schmutz J."/>
        </authorList>
    </citation>
    <scope>NUCLEOTIDE SEQUENCE [LARGE SCALE GENOMIC DNA]</scope>
    <source>
        <strain evidence="2">7179.01</strain>
    </source>
</reference>
<protein>
    <submittedName>
        <fullName evidence="2">Uncharacterized protein</fullName>
    </submittedName>
</protein>
<dbReference type="EMBL" id="CM017623">
    <property type="protein sequence ID" value="TYH88657.1"/>
    <property type="molecule type" value="Genomic_DNA"/>
</dbReference>
<proteinExistence type="predicted"/>
<gene>
    <name evidence="2" type="ORF">ES332_D01G202500v1</name>
</gene>
<organism evidence="2 3">
    <name type="scientific">Gossypium tomentosum</name>
    <name type="common">Hawaiian cotton</name>
    <name type="synonym">Gossypium sandvicense</name>
    <dbReference type="NCBI Taxonomy" id="34277"/>
    <lineage>
        <taxon>Eukaryota</taxon>
        <taxon>Viridiplantae</taxon>
        <taxon>Streptophyta</taxon>
        <taxon>Embryophyta</taxon>
        <taxon>Tracheophyta</taxon>
        <taxon>Spermatophyta</taxon>
        <taxon>Magnoliopsida</taxon>
        <taxon>eudicotyledons</taxon>
        <taxon>Gunneridae</taxon>
        <taxon>Pentapetalae</taxon>
        <taxon>rosids</taxon>
        <taxon>malvids</taxon>
        <taxon>Malvales</taxon>
        <taxon>Malvaceae</taxon>
        <taxon>Malvoideae</taxon>
        <taxon>Gossypium</taxon>
    </lineage>
</organism>